<evidence type="ECO:0000313" key="2">
    <source>
        <dbReference type="Proteomes" id="UP000030665"/>
    </source>
</evidence>
<sequence length="85" mass="9636">MDFLPTVLFRIDELTALVAMDGKFYHLDLVSVKGLPALPQSLSTRLNLFGSPWDIIKAFNVPIVDDYKFNERPLVSGHFYVHLAT</sequence>
<reference evidence="1" key="1">
    <citation type="submission" date="2014-01" db="EMBL/GenBank/DDBJ databases">
        <authorList>
            <person name="Aslett M."/>
        </authorList>
    </citation>
    <scope>NUCLEOTIDE SEQUENCE</scope>
</reference>
<organism evidence="1 2">
    <name type="scientific">Trichuris trichiura</name>
    <name type="common">Whipworm</name>
    <name type="synonym">Trichocephalus trichiurus</name>
    <dbReference type="NCBI Taxonomy" id="36087"/>
    <lineage>
        <taxon>Eukaryota</taxon>
        <taxon>Metazoa</taxon>
        <taxon>Ecdysozoa</taxon>
        <taxon>Nematoda</taxon>
        <taxon>Enoplea</taxon>
        <taxon>Dorylaimia</taxon>
        <taxon>Trichinellida</taxon>
        <taxon>Trichuridae</taxon>
        <taxon>Trichuris</taxon>
    </lineage>
</organism>
<proteinExistence type="predicted"/>
<keyword evidence="2" id="KW-1185">Reference proteome</keyword>
<gene>
    <name evidence="1" type="ORF">TTRE_0000046201</name>
</gene>
<name>A0A077YXN3_TRITR</name>
<dbReference type="AlphaFoldDB" id="A0A077YXN3"/>
<protein>
    <submittedName>
        <fullName evidence="1">Delta 1-pyrroline-5-carboxylate synthetase</fullName>
    </submittedName>
</protein>
<dbReference type="EMBL" id="HG805816">
    <property type="protein sequence ID" value="CDW52203.1"/>
    <property type="molecule type" value="Genomic_DNA"/>
</dbReference>
<accession>A0A077YXN3</accession>
<reference evidence="1" key="2">
    <citation type="submission" date="2014-03" db="EMBL/GenBank/DDBJ databases">
        <title>The whipworm genome and dual-species transcriptomics of an intimate host-pathogen interaction.</title>
        <authorList>
            <person name="Foth B.J."/>
            <person name="Tsai I.J."/>
            <person name="Reid A.J."/>
            <person name="Bancroft A.J."/>
            <person name="Nichol S."/>
            <person name="Tracey A."/>
            <person name="Holroyd N."/>
            <person name="Cotton J.A."/>
            <person name="Stanley E.J."/>
            <person name="Zarowiecki M."/>
            <person name="Liu J.Z."/>
            <person name="Huckvale T."/>
            <person name="Cooper P.J."/>
            <person name="Grencis R.K."/>
            <person name="Berriman M."/>
        </authorList>
    </citation>
    <scope>NUCLEOTIDE SEQUENCE [LARGE SCALE GENOMIC DNA]</scope>
</reference>
<dbReference type="Proteomes" id="UP000030665">
    <property type="component" value="Unassembled WGS sequence"/>
</dbReference>
<evidence type="ECO:0000313" key="1">
    <source>
        <dbReference type="EMBL" id="CDW52203.1"/>
    </source>
</evidence>